<dbReference type="GO" id="GO:0016020">
    <property type="term" value="C:membrane"/>
    <property type="evidence" value="ECO:0007669"/>
    <property type="project" value="UniProtKB-SubCell"/>
</dbReference>
<dbReference type="OrthoDB" id="9797190at2"/>
<dbReference type="Gene3D" id="1.20.1540.10">
    <property type="entry name" value="Rhomboid-like"/>
    <property type="match status" value="1"/>
</dbReference>
<dbReference type="PANTHER" id="PTHR43731">
    <property type="entry name" value="RHOMBOID PROTEASE"/>
    <property type="match status" value="1"/>
</dbReference>
<keyword evidence="3 5" id="KW-1133">Transmembrane helix</keyword>
<gene>
    <name evidence="7" type="ORF">SAMN05216258_104291</name>
</gene>
<keyword evidence="4 5" id="KW-0472">Membrane</keyword>
<dbReference type="SUPFAM" id="SSF144091">
    <property type="entry name" value="Rhomboid-like"/>
    <property type="match status" value="1"/>
</dbReference>
<evidence type="ECO:0000256" key="5">
    <source>
        <dbReference type="SAM" id="Phobius"/>
    </source>
</evidence>
<keyword evidence="2 5" id="KW-0812">Transmembrane</keyword>
<feature type="transmembrane region" description="Helical" evidence="5">
    <location>
        <begin position="172"/>
        <end position="190"/>
    </location>
</feature>
<organism evidence="7 8">
    <name type="scientific">Albimonas pacifica</name>
    <dbReference type="NCBI Taxonomy" id="1114924"/>
    <lineage>
        <taxon>Bacteria</taxon>
        <taxon>Pseudomonadati</taxon>
        <taxon>Pseudomonadota</taxon>
        <taxon>Alphaproteobacteria</taxon>
        <taxon>Rhodobacterales</taxon>
        <taxon>Paracoccaceae</taxon>
        <taxon>Albimonas</taxon>
    </lineage>
</organism>
<keyword evidence="8" id="KW-1185">Reference proteome</keyword>
<feature type="transmembrane region" description="Helical" evidence="5">
    <location>
        <begin position="196"/>
        <end position="214"/>
    </location>
</feature>
<evidence type="ECO:0000256" key="2">
    <source>
        <dbReference type="ARBA" id="ARBA00022692"/>
    </source>
</evidence>
<accession>A0A1I3FHT3</accession>
<dbReference type="STRING" id="1114924.SAMN05216258_104291"/>
<evidence type="ECO:0000313" key="8">
    <source>
        <dbReference type="Proteomes" id="UP000199377"/>
    </source>
</evidence>
<dbReference type="InterPro" id="IPR050925">
    <property type="entry name" value="Rhomboid_protease_S54"/>
</dbReference>
<sequence>MFQFPPLPPVTQIHRQVAFAIAGVFVAIELLFQLAELGLISGPQLRYETYAMFSFFDPWFDRLIAGEPTPSRVWWSFLTYAFLHGGMTHLLMNTAAFLGLSLLVLRIFGTPLYLMFFAVTAIGGSLGYGLLSEVDAPMVGASGVVFGLIGVLKYAEFAFITRRPGAGSMRSFLGSIGALVLINVILAVAMGGMLAWQTHLGGFVAGWVAAWIVVPRA</sequence>
<name>A0A1I3FHT3_9RHOB</name>
<evidence type="ECO:0000256" key="3">
    <source>
        <dbReference type="ARBA" id="ARBA00022989"/>
    </source>
</evidence>
<feature type="domain" description="Peptidase S54 rhomboid" evidence="6">
    <location>
        <begin position="73"/>
        <end position="215"/>
    </location>
</feature>
<dbReference type="EMBL" id="FOQH01000004">
    <property type="protein sequence ID" value="SFI10717.1"/>
    <property type="molecule type" value="Genomic_DNA"/>
</dbReference>
<evidence type="ECO:0000313" key="7">
    <source>
        <dbReference type="EMBL" id="SFI10717.1"/>
    </source>
</evidence>
<dbReference type="PANTHER" id="PTHR43731:SF9">
    <property type="entry name" value="SLR1461 PROTEIN"/>
    <property type="match status" value="1"/>
</dbReference>
<feature type="transmembrane region" description="Helical" evidence="5">
    <location>
        <begin position="77"/>
        <end position="105"/>
    </location>
</feature>
<evidence type="ECO:0000256" key="4">
    <source>
        <dbReference type="ARBA" id="ARBA00023136"/>
    </source>
</evidence>
<comment type="subcellular location">
    <subcellularLocation>
        <location evidence="1">Membrane</location>
        <topology evidence="1">Multi-pass membrane protein</topology>
    </subcellularLocation>
</comment>
<reference evidence="7 8" key="1">
    <citation type="submission" date="2016-10" db="EMBL/GenBank/DDBJ databases">
        <authorList>
            <person name="de Groot N.N."/>
        </authorList>
    </citation>
    <scope>NUCLEOTIDE SEQUENCE [LARGE SCALE GENOMIC DNA]</scope>
    <source>
        <strain evidence="7 8">CGMCC 1.11030</strain>
    </source>
</reference>
<dbReference type="RefSeq" id="WP_092859580.1">
    <property type="nucleotide sequence ID" value="NZ_FOQH01000004.1"/>
</dbReference>
<dbReference type="GO" id="GO:0004252">
    <property type="term" value="F:serine-type endopeptidase activity"/>
    <property type="evidence" value="ECO:0007669"/>
    <property type="project" value="InterPro"/>
</dbReference>
<dbReference type="AlphaFoldDB" id="A0A1I3FHT3"/>
<dbReference type="Pfam" id="PF01694">
    <property type="entry name" value="Rhomboid"/>
    <property type="match status" value="1"/>
</dbReference>
<dbReference type="InterPro" id="IPR022764">
    <property type="entry name" value="Peptidase_S54_rhomboid_dom"/>
</dbReference>
<proteinExistence type="predicted"/>
<evidence type="ECO:0000259" key="6">
    <source>
        <dbReference type="Pfam" id="PF01694"/>
    </source>
</evidence>
<feature type="transmembrane region" description="Helical" evidence="5">
    <location>
        <begin position="17"/>
        <end position="35"/>
    </location>
</feature>
<protein>
    <submittedName>
        <fullName evidence="7">Rhomboid family protein</fullName>
    </submittedName>
</protein>
<feature type="transmembrane region" description="Helical" evidence="5">
    <location>
        <begin position="137"/>
        <end position="160"/>
    </location>
</feature>
<dbReference type="Proteomes" id="UP000199377">
    <property type="component" value="Unassembled WGS sequence"/>
</dbReference>
<dbReference type="InterPro" id="IPR035952">
    <property type="entry name" value="Rhomboid-like_sf"/>
</dbReference>
<evidence type="ECO:0000256" key="1">
    <source>
        <dbReference type="ARBA" id="ARBA00004141"/>
    </source>
</evidence>
<feature type="transmembrane region" description="Helical" evidence="5">
    <location>
        <begin position="112"/>
        <end position="131"/>
    </location>
</feature>